<reference evidence="5 6" key="1">
    <citation type="journal article" date="2023" name="Int. J. Syst. Evol. Microbiol.">
        <title>Arthrobacter mangrovi sp. nov., an actinobacterium isolated from the rhizosphere of a mangrove.</title>
        <authorList>
            <person name="Hamada M."/>
            <person name="Saitou S."/>
            <person name="Enomoto N."/>
            <person name="Nanri K."/>
            <person name="Hidaka K."/>
            <person name="Miura T."/>
            <person name="Tamura T."/>
        </authorList>
    </citation>
    <scope>NUCLEOTIDE SEQUENCE [LARGE SCALE GENOMIC DNA]</scope>
    <source>
        <strain evidence="5 6">NBRC 112813</strain>
    </source>
</reference>
<evidence type="ECO:0000313" key="5">
    <source>
        <dbReference type="EMBL" id="GLB67384.1"/>
    </source>
</evidence>
<dbReference type="PANTHER" id="PTHR30146">
    <property type="entry name" value="LACI-RELATED TRANSCRIPTIONAL REPRESSOR"/>
    <property type="match status" value="1"/>
</dbReference>
<protein>
    <recommendedName>
        <fullName evidence="4">Transcriptional regulator LacI/GalR-like sensor domain-containing protein</fullName>
    </recommendedName>
</protein>
<evidence type="ECO:0000256" key="3">
    <source>
        <dbReference type="ARBA" id="ARBA00023163"/>
    </source>
</evidence>
<dbReference type="InterPro" id="IPR046335">
    <property type="entry name" value="LacI/GalR-like_sensor"/>
</dbReference>
<gene>
    <name evidence="5" type="ORF">AHIS1636_18240</name>
</gene>
<dbReference type="CDD" id="cd06267">
    <property type="entry name" value="PBP1_LacI_sugar_binding-like"/>
    <property type="match status" value="1"/>
</dbReference>
<feature type="domain" description="Transcriptional regulator LacI/GalR-like sensor" evidence="4">
    <location>
        <begin position="28"/>
        <end position="184"/>
    </location>
</feature>
<dbReference type="InterPro" id="IPR028082">
    <property type="entry name" value="Peripla_BP_I"/>
</dbReference>
<keyword evidence="2" id="KW-0238">DNA-binding</keyword>
<evidence type="ECO:0000256" key="2">
    <source>
        <dbReference type="ARBA" id="ARBA00023125"/>
    </source>
</evidence>
<accession>A0ABQ5MTT5</accession>
<evidence type="ECO:0000313" key="6">
    <source>
        <dbReference type="Proteomes" id="UP001209654"/>
    </source>
</evidence>
<organism evidence="5 6">
    <name type="scientific">Arthrobacter mangrovi</name>
    <dbReference type="NCBI Taxonomy" id="2966350"/>
    <lineage>
        <taxon>Bacteria</taxon>
        <taxon>Bacillati</taxon>
        <taxon>Actinomycetota</taxon>
        <taxon>Actinomycetes</taxon>
        <taxon>Micrococcales</taxon>
        <taxon>Micrococcaceae</taxon>
        <taxon>Arthrobacter</taxon>
    </lineage>
</organism>
<dbReference type="RefSeq" id="WP_264795515.1">
    <property type="nucleotide sequence ID" value="NZ_BRVS01000007.1"/>
</dbReference>
<evidence type="ECO:0000256" key="1">
    <source>
        <dbReference type="ARBA" id="ARBA00023015"/>
    </source>
</evidence>
<comment type="caution">
    <text evidence="5">The sequence shown here is derived from an EMBL/GenBank/DDBJ whole genome shotgun (WGS) entry which is preliminary data.</text>
</comment>
<dbReference type="Gene3D" id="3.40.50.2300">
    <property type="match status" value="2"/>
</dbReference>
<dbReference type="EMBL" id="BRVS01000007">
    <property type="protein sequence ID" value="GLB67384.1"/>
    <property type="molecule type" value="Genomic_DNA"/>
</dbReference>
<dbReference type="SUPFAM" id="SSF53822">
    <property type="entry name" value="Periplasmic binding protein-like I"/>
    <property type="match status" value="1"/>
</dbReference>
<dbReference type="Proteomes" id="UP001209654">
    <property type="component" value="Unassembled WGS sequence"/>
</dbReference>
<keyword evidence="3" id="KW-0804">Transcription</keyword>
<proteinExistence type="predicted"/>
<keyword evidence="6" id="KW-1185">Reference proteome</keyword>
<keyword evidence="1" id="KW-0805">Transcription regulation</keyword>
<sequence length="191" mass="20064">MSPSSARRVPGLDSVYSDNLSGAQAATRHLLNLGHRRVVFLANPQTDGYLERQKGFVTVMKEAGLTPEIQPSAYSRTQAARDIGPLLDHADRPTAIFAHNDQSALGVLDAIAARGMRAPSDISVVGYDNTSASTPPGIALTTVDIHAQDLGRTAAEKALQRLTEPGAPTIDVASEPTLIVRGTTGPPPHAA</sequence>
<dbReference type="Pfam" id="PF13377">
    <property type="entry name" value="Peripla_BP_3"/>
    <property type="match status" value="1"/>
</dbReference>
<name>A0ABQ5MTT5_9MICC</name>
<dbReference type="PANTHER" id="PTHR30146:SF109">
    <property type="entry name" value="HTH-TYPE TRANSCRIPTIONAL REGULATOR GALS"/>
    <property type="match status" value="1"/>
</dbReference>
<evidence type="ECO:0000259" key="4">
    <source>
        <dbReference type="Pfam" id="PF13377"/>
    </source>
</evidence>